<dbReference type="FunFam" id="3.80.10.10:FF:000275">
    <property type="entry name" value="Leucine-rich repeat receptor-like protein kinase"/>
    <property type="match status" value="1"/>
</dbReference>
<keyword evidence="6" id="KW-0723">Serine/threonine-protein kinase</keyword>
<evidence type="ECO:0000256" key="11">
    <source>
        <dbReference type="ARBA" id="ARBA00022729"/>
    </source>
</evidence>
<evidence type="ECO:0000256" key="27">
    <source>
        <dbReference type="SAM" id="Phobius"/>
    </source>
</evidence>
<comment type="function">
    <text evidence="23">The processed protein kinase Xa21 chain released by protein cleavage after X.oryzae pv. oryzae protein Ax21 detection translocates into the nucleus where it can bind and regulate WRKY62, a transcription factor. Confers resistance to the bacterial pathogen X.oryzae pv. oryzae (Xoo).</text>
</comment>
<dbReference type="AlphaFoldDB" id="A0AAQ3TS41"/>
<keyword evidence="13 25" id="KW-0547">Nucleotide-binding</keyword>
<dbReference type="Pfam" id="PF00069">
    <property type="entry name" value="Pkinase"/>
    <property type="match status" value="1"/>
</dbReference>
<evidence type="ECO:0000256" key="13">
    <source>
        <dbReference type="ARBA" id="ARBA00022741"/>
    </source>
</evidence>
<evidence type="ECO:0000256" key="17">
    <source>
        <dbReference type="ARBA" id="ARBA00023136"/>
    </source>
</evidence>
<keyword evidence="18" id="KW-0675">Receptor</keyword>
<feature type="region of interest" description="Disordered" evidence="26">
    <location>
        <begin position="595"/>
        <end position="620"/>
    </location>
</feature>
<evidence type="ECO:0000256" key="3">
    <source>
        <dbReference type="ARBA" id="ARBA00008684"/>
    </source>
</evidence>
<dbReference type="PROSITE" id="PS00107">
    <property type="entry name" value="PROTEIN_KINASE_ATP"/>
    <property type="match status" value="1"/>
</dbReference>
<dbReference type="InterPro" id="IPR017441">
    <property type="entry name" value="Protein_kinase_ATP_BS"/>
</dbReference>
<evidence type="ECO:0000256" key="14">
    <source>
        <dbReference type="ARBA" id="ARBA00022777"/>
    </source>
</evidence>
<dbReference type="Pfam" id="PF08263">
    <property type="entry name" value="LRRNT_2"/>
    <property type="match status" value="1"/>
</dbReference>
<keyword evidence="9" id="KW-0808">Transferase</keyword>
<dbReference type="SMART" id="SM00369">
    <property type="entry name" value="LRR_TYP"/>
    <property type="match status" value="4"/>
</dbReference>
<dbReference type="InterPro" id="IPR000719">
    <property type="entry name" value="Prot_kinase_dom"/>
</dbReference>
<dbReference type="InterPro" id="IPR011009">
    <property type="entry name" value="Kinase-like_dom_sf"/>
</dbReference>
<comment type="catalytic activity">
    <reaction evidence="20">
        <text>L-threonyl-[protein] + ATP = O-phospho-L-threonyl-[protein] + ADP + H(+)</text>
        <dbReference type="Rhea" id="RHEA:46608"/>
        <dbReference type="Rhea" id="RHEA-COMP:11060"/>
        <dbReference type="Rhea" id="RHEA-COMP:11605"/>
        <dbReference type="ChEBI" id="CHEBI:15378"/>
        <dbReference type="ChEBI" id="CHEBI:30013"/>
        <dbReference type="ChEBI" id="CHEBI:30616"/>
        <dbReference type="ChEBI" id="CHEBI:61977"/>
        <dbReference type="ChEBI" id="CHEBI:456216"/>
        <dbReference type="EC" id="2.7.11.1"/>
    </reaction>
</comment>
<evidence type="ECO:0000256" key="16">
    <source>
        <dbReference type="ARBA" id="ARBA00022989"/>
    </source>
</evidence>
<dbReference type="EMBL" id="CP144750">
    <property type="protein sequence ID" value="WVZ79469.1"/>
    <property type="molecule type" value="Genomic_DNA"/>
</dbReference>
<dbReference type="FunFam" id="3.80.10.10:FF:000095">
    <property type="entry name" value="LRR receptor-like serine/threonine-protein kinase GSO1"/>
    <property type="match status" value="1"/>
</dbReference>
<comment type="catalytic activity">
    <reaction evidence="21">
        <text>L-seryl-[protein] + ATP = O-phospho-L-seryl-[protein] + ADP + H(+)</text>
        <dbReference type="Rhea" id="RHEA:17989"/>
        <dbReference type="Rhea" id="RHEA-COMP:9863"/>
        <dbReference type="Rhea" id="RHEA-COMP:11604"/>
        <dbReference type="ChEBI" id="CHEBI:15378"/>
        <dbReference type="ChEBI" id="CHEBI:29999"/>
        <dbReference type="ChEBI" id="CHEBI:30616"/>
        <dbReference type="ChEBI" id="CHEBI:83421"/>
        <dbReference type="ChEBI" id="CHEBI:456216"/>
        <dbReference type="EC" id="2.7.11.1"/>
    </reaction>
</comment>
<evidence type="ECO:0000256" key="9">
    <source>
        <dbReference type="ARBA" id="ARBA00022679"/>
    </source>
</evidence>
<keyword evidence="19" id="KW-0325">Glycoprotein</keyword>
<dbReference type="InterPro" id="IPR003591">
    <property type="entry name" value="Leu-rich_rpt_typical-subtyp"/>
</dbReference>
<evidence type="ECO:0000256" key="25">
    <source>
        <dbReference type="PROSITE-ProRule" id="PRU10141"/>
    </source>
</evidence>
<dbReference type="GO" id="GO:0005789">
    <property type="term" value="C:endoplasmic reticulum membrane"/>
    <property type="evidence" value="ECO:0007669"/>
    <property type="project" value="UniProtKB-SubCell"/>
</dbReference>
<keyword evidence="11" id="KW-0732">Signal</keyword>
<dbReference type="FunFam" id="3.30.200.20:FF:000432">
    <property type="entry name" value="LRR receptor-like serine/threonine-protein kinase EFR"/>
    <property type="match status" value="1"/>
</dbReference>
<evidence type="ECO:0000313" key="29">
    <source>
        <dbReference type="EMBL" id="WVZ79469.1"/>
    </source>
</evidence>
<feature type="binding site" evidence="25">
    <location>
        <position position="868"/>
    </location>
    <ligand>
        <name>ATP</name>
        <dbReference type="ChEBI" id="CHEBI:30616"/>
    </ligand>
</feature>
<dbReference type="GO" id="GO:0004674">
    <property type="term" value="F:protein serine/threonine kinase activity"/>
    <property type="evidence" value="ECO:0007669"/>
    <property type="project" value="UniProtKB-KW"/>
</dbReference>
<keyword evidence="17 27" id="KW-0472">Membrane</keyword>
<keyword evidence="8" id="KW-0433">Leucine-rich repeat</keyword>
<dbReference type="GO" id="GO:0005524">
    <property type="term" value="F:ATP binding"/>
    <property type="evidence" value="ECO:0007669"/>
    <property type="project" value="UniProtKB-UniRule"/>
</dbReference>
<feature type="domain" description="Protein kinase" evidence="28">
    <location>
        <begin position="839"/>
        <end position="1113"/>
    </location>
</feature>
<dbReference type="PANTHER" id="PTHR27008">
    <property type="entry name" value="OS04G0122200 PROTEIN"/>
    <property type="match status" value="1"/>
</dbReference>
<dbReference type="PANTHER" id="PTHR27008:SF499">
    <property type="entry name" value="OS06G0581500 PROTEIN"/>
    <property type="match status" value="1"/>
</dbReference>
<dbReference type="InterPro" id="IPR013210">
    <property type="entry name" value="LRR_N_plant-typ"/>
</dbReference>
<keyword evidence="5" id="KW-1003">Cell membrane</keyword>
<evidence type="ECO:0000256" key="24">
    <source>
        <dbReference type="ARBA" id="ARBA00072040"/>
    </source>
</evidence>
<dbReference type="InterPro" id="IPR001611">
    <property type="entry name" value="Leu-rich_rpt"/>
</dbReference>
<dbReference type="PROSITE" id="PS00108">
    <property type="entry name" value="PROTEIN_KINASE_ST"/>
    <property type="match status" value="1"/>
</dbReference>
<comment type="subcellular location">
    <subcellularLocation>
        <location evidence="1">Cell membrane</location>
        <topology evidence="1">Single-pass membrane protein</topology>
    </subcellularLocation>
    <subcellularLocation>
        <location evidence="2">Endoplasmic reticulum membrane</location>
        <topology evidence="2">Single-pass membrane protein</topology>
    </subcellularLocation>
</comment>
<dbReference type="EC" id="2.7.11.1" evidence="4"/>
<evidence type="ECO:0000256" key="18">
    <source>
        <dbReference type="ARBA" id="ARBA00023170"/>
    </source>
</evidence>
<dbReference type="Proteomes" id="UP001341281">
    <property type="component" value="Chromosome 06"/>
</dbReference>
<keyword evidence="12" id="KW-0677">Repeat</keyword>
<dbReference type="PROSITE" id="PS50011">
    <property type="entry name" value="PROTEIN_KINASE_DOM"/>
    <property type="match status" value="1"/>
</dbReference>
<comment type="similarity">
    <text evidence="3">Belongs to the protein kinase superfamily. Ser/Thr protein kinase family.</text>
</comment>
<dbReference type="GO" id="GO:0005886">
    <property type="term" value="C:plasma membrane"/>
    <property type="evidence" value="ECO:0007669"/>
    <property type="project" value="UniProtKB-SubCell"/>
</dbReference>
<evidence type="ECO:0000256" key="22">
    <source>
        <dbReference type="ARBA" id="ARBA00054320"/>
    </source>
</evidence>
<name>A0AAQ3TS41_PASNO</name>
<evidence type="ECO:0000259" key="28">
    <source>
        <dbReference type="PROSITE" id="PS50011"/>
    </source>
</evidence>
<evidence type="ECO:0000256" key="12">
    <source>
        <dbReference type="ARBA" id="ARBA00022737"/>
    </source>
</evidence>
<evidence type="ECO:0000256" key="10">
    <source>
        <dbReference type="ARBA" id="ARBA00022692"/>
    </source>
</evidence>
<evidence type="ECO:0000256" key="15">
    <source>
        <dbReference type="ARBA" id="ARBA00022840"/>
    </source>
</evidence>
<dbReference type="Gene3D" id="3.30.200.20">
    <property type="entry name" value="Phosphorylase Kinase, domain 1"/>
    <property type="match status" value="1"/>
</dbReference>
<gene>
    <name evidence="29" type="ORF">U9M48_027043</name>
</gene>
<evidence type="ECO:0000256" key="8">
    <source>
        <dbReference type="ARBA" id="ARBA00022614"/>
    </source>
</evidence>
<keyword evidence="7" id="KW-0597">Phosphoprotein</keyword>
<dbReference type="InterPro" id="IPR008271">
    <property type="entry name" value="Ser/Thr_kinase_AS"/>
</dbReference>
<evidence type="ECO:0000256" key="21">
    <source>
        <dbReference type="ARBA" id="ARBA00048679"/>
    </source>
</evidence>
<keyword evidence="30" id="KW-1185">Reference proteome</keyword>
<dbReference type="Gene3D" id="3.80.10.10">
    <property type="entry name" value="Ribonuclease Inhibitor"/>
    <property type="match status" value="4"/>
</dbReference>
<evidence type="ECO:0000313" key="30">
    <source>
        <dbReference type="Proteomes" id="UP001341281"/>
    </source>
</evidence>
<evidence type="ECO:0000256" key="4">
    <source>
        <dbReference type="ARBA" id="ARBA00012513"/>
    </source>
</evidence>
<comment type="function">
    <text evidence="22">Receptor kinase that detects X.oryzae pv. oryzae protein Ax21 to promote innate immunity. Following X.oryzae pv. oryzae protein Ax21 detection, undergoes cleavage, releasing the processed protein kinase Xa21 chain.</text>
</comment>
<dbReference type="InterPro" id="IPR051809">
    <property type="entry name" value="Plant_receptor-like_S/T_kinase"/>
</dbReference>
<dbReference type="SUPFAM" id="SSF56112">
    <property type="entry name" value="Protein kinase-like (PK-like)"/>
    <property type="match status" value="1"/>
</dbReference>
<evidence type="ECO:0000256" key="7">
    <source>
        <dbReference type="ARBA" id="ARBA00022553"/>
    </source>
</evidence>
<evidence type="ECO:0000256" key="6">
    <source>
        <dbReference type="ARBA" id="ARBA00022527"/>
    </source>
</evidence>
<proteinExistence type="inferred from homology"/>
<evidence type="ECO:0000256" key="5">
    <source>
        <dbReference type="ARBA" id="ARBA00022475"/>
    </source>
</evidence>
<organism evidence="29 30">
    <name type="scientific">Paspalum notatum var. saurae</name>
    <dbReference type="NCBI Taxonomy" id="547442"/>
    <lineage>
        <taxon>Eukaryota</taxon>
        <taxon>Viridiplantae</taxon>
        <taxon>Streptophyta</taxon>
        <taxon>Embryophyta</taxon>
        <taxon>Tracheophyta</taxon>
        <taxon>Spermatophyta</taxon>
        <taxon>Magnoliopsida</taxon>
        <taxon>Liliopsida</taxon>
        <taxon>Poales</taxon>
        <taxon>Poaceae</taxon>
        <taxon>PACMAD clade</taxon>
        <taxon>Panicoideae</taxon>
        <taxon>Andropogonodae</taxon>
        <taxon>Paspaleae</taxon>
        <taxon>Paspalinae</taxon>
        <taxon>Paspalum</taxon>
    </lineage>
</organism>
<dbReference type="Pfam" id="PF13855">
    <property type="entry name" value="LRR_8"/>
    <property type="match status" value="2"/>
</dbReference>
<evidence type="ECO:0000256" key="19">
    <source>
        <dbReference type="ARBA" id="ARBA00023180"/>
    </source>
</evidence>
<protein>
    <recommendedName>
        <fullName evidence="24">Receptor kinase-like protein Xa21</fullName>
        <ecNumber evidence="4">2.7.11.1</ecNumber>
    </recommendedName>
</protein>
<keyword evidence="10 27" id="KW-0812">Transmembrane</keyword>
<evidence type="ECO:0000256" key="2">
    <source>
        <dbReference type="ARBA" id="ARBA00004389"/>
    </source>
</evidence>
<dbReference type="SMART" id="SM00220">
    <property type="entry name" value="S_TKc"/>
    <property type="match status" value="1"/>
</dbReference>
<sequence length="1159" mass="127074">MGHGWVYWYLWKSRDSKLRSPVFAAEATDPRNHNSKHKMSSTMSFSISKCRAGRNDIFHVTIIHSSLPLAIALAFLLTLPTSSLGSTYLHNESTSDLQALLCLKLHMSSPAGLLASWKNDSSQFCSWFGVSCSKRHPSRVIALNLESLELYGQIPPCIANLTFLSRIHLPNNQLSGQLPAEIGQLNRLQYLNLSFNNLSGMIPNTLSSCFRLQIVDLDSNSLGGSIPEGLGTLSSLSGLSFVGNTLRGSIPITLGSSSSLVSVDLTNNSLTGPIPPLLANSSSLQELYLTNNQLSGEIPVALFNSTSLQILALGLNRFVGSIPTFTNTDSPLQYLILQNHTIHFRKFFFPVILFLGDNKFHGSIPLSIGEIPNLQQLDMSYNILSGTVPASIFNISALVYLGMGMNNLTGEIPYSIGHTLPNIQISIMQENQFRGQIPTSLANTTNLQVVNLRYNAFHGIIPHFGSLPNLIELNLGMNQLEAGDWQLVRLYLDGNNIQGILPRSIVGLSKSLELLFLAANKISGTIPQEIVRFTNLKLLRMEQNLLTGNLPSSLGNLQNIISQRIPEQTFRRNSTINQSSAFQLRRRVDLRPGKPEVGGRGVAVRSPLESPRGGRREGHGKIFTLSSLSNALDLSHNQLSGKIPLEISGLINLGTLIISNNELSGHIPSTLGECVHLESLHMEKNLLEGTIPESFANLRGITVMDISQNNLSGEIPEFFENFTGIKLLNLSFNNLEGQVPTGGIFQNASEVFFQGNKKLCVSSPLLQLPLCNSKASRERKSLNILKVLGPISLSLVLLSCFTIVLLIKKRKNVKEATHPPCKELKKFSYADLVKATNGFSLANLVGSGKYGSVYKCRFEHEEYIVAVKVFKLDQLGAPRSFLTECEALRNTRHHNLVRVITACSTFDASGLQFKALILEYMPNGSLESWLYPKLEHGLRSPLSLGSRITIAIDIASALDYLHNHCVPPMVHCDLKPSNILLDDDMGARLADFGLAKFIHGTSNSCHNSSTSLLGPRGSIGYIAPGKYFSLKEYGLGSKLSREGDVYSYGIVILEMMTGRRPTDEMFTDGLNIHKFVEKAFSQNTSELLDACIASSFEDGEAGNNLDLKNHELSGVKGCIMHLVKLGLSCSVETPKDRPTMQNVYAEVLTIKEAFAELCG</sequence>
<dbReference type="FunFam" id="3.80.10.10:FF:001158">
    <property type="entry name" value="Leucine-rich repeat protein kinase family protein"/>
    <property type="match status" value="1"/>
</dbReference>
<feature type="transmembrane region" description="Helical" evidence="27">
    <location>
        <begin position="57"/>
        <end position="79"/>
    </location>
</feature>
<accession>A0AAQ3TS41</accession>
<evidence type="ECO:0000256" key="23">
    <source>
        <dbReference type="ARBA" id="ARBA00056628"/>
    </source>
</evidence>
<dbReference type="SUPFAM" id="SSF52058">
    <property type="entry name" value="L domain-like"/>
    <property type="match status" value="3"/>
</dbReference>
<keyword evidence="14" id="KW-0418">Kinase</keyword>
<evidence type="ECO:0000256" key="1">
    <source>
        <dbReference type="ARBA" id="ARBA00004162"/>
    </source>
</evidence>
<evidence type="ECO:0000256" key="26">
    <source>
        <dbReference type="SAM" id="MobiDB-lite"/>
    </source>
</evidence>
<dbReference type="Gene3D" id="1.10.510.10">
    <property type="entry name" value="Transferase(Phosphotransferase) domain 1"/>
    <property type="match status" value="1"/>
</dbReference>
<dbReference type="FunFam" id="1.10.510.10:FF:000358">
    <property type="entry name" value="Putative leucine-rich repeat receptor-like serine/threonine-protein kinase"/>
    <property type="match status" value="1"/>
</dbReference>
<dbReference type="InterPro" id="IPR032675">
    <property type="entry name" value="LRR_dom_sf"/>
</dbReference>
<reference evidence="29 30" key="1">
    <citation type="submission" date="2024-02" db="EMBL/GenBank/DDBJ databases">
        <title>High-quality chromosome-scale genome assembly of Pensacola bahiagrass (Paspalum notatum Flugge var. saurae).</title>
        <authorList>
            <person name="Vega J.M."/>
            <person name="Podio M."/>
            <person name="Orjuela J."/>
            <person name="Siena L.A."/>
            <person name="Pessino S.C."/>
            <person name="Combes M.C."/>
            <person name="Mariac C."/>
            <person name="Albertini E."/>
            <person name="Pupilli F."/>
            <person name="Ortiz J.P.A."/>
            <person name="Leblanc O."/>
        </authorList>
    </citation>
    <scope>NUCLEOTIDE SEQUENCE [LARGE SCALE GENOMIC DNA]</scope>
    <source>
        <strain evidence="29">R1</strain>
        <tissue evidence="29">Leaf</tissue>
    </source>
</reference>
<keyword evidence="16 27" id="KW-1133">Transmembrane helix</keyword>
<evidence type="ECO:0000256" key="20">
    <source>
        <dbReference type="ARBA" id="ARBA00047899"/>
    </source>
</evidence>
<keyword evidence="15 25" id="KW-0067">ATP-binding</keyword>
<dbReference type="Pfam" id="PF00560">
    <property type="entry name" value="LRR_1"/>
    <property type="match status" value="7"/>
</dbReference>